<gene>
    <name evidence="1" type="ORF">K1T71_014259</name>
</gene>
<comment type="caution">
    <text evidence="1">The sequence shown here is derived from an EMBL/GenBank/DDBJ whole genome shotgun (WGS) entry which is preliminary data.</text>
</comment>
<dbReference type="EMBL" id="CM034414">
    <property type="protein sequence ID" value="KAJ0170331.1"/>
    <property type="molecule type" value="Genomic_DNA"/>
</dbReference>
<sequence length="67" mass="7333">MFVRSFVLLFTIIILIQISSAHWIGGGWGVPGYGGYGVGYGIYGGYYRPYPPAPVYYPPSPPPPFFG</sequence>
<proteinExistence type="predicted"/>
<evidence type="ECO:0000313" key="2">
    <source>
        <dbReference type="Proteomes" id="UP000824533"/>
    </source>
</evidence>
<evidence type="ECO:0000313" key="1">
    <source>
        <dbReference type="EMBL" id="KAJ0170331.1"/>
    </source>
</evidence>
<keyword evidence="2" id="KW-1185">Reference proteome</keyword>
<name>A0ACC1CFS3_9NEOP</name>
<dbReference type="Proteomes" id="UP000824533">
    <property type="component" value="Linkage Group LG28"/>
</dbReference>
<reference evidence="1 2" key="1">
    <citation type="journal article" date="2021" name="Front. Genet.">
        <title>Chromosome-Level Genome Assembly Reveals Significant Gene Expansion in the Toll and IMD Signaling Pathways of Dendrolimus kikuchii.</title>
        <authorList>
            <person name="Zhou J."/>
            <person name="Wu P."/>
            <person name="Xiong Z."/>
            <person name="Liu N."/>
            <person name="Zhao N."/>
            <person name="Ji M."/>
            <person name="Qiu Y."/>
            <person name="Yang B."/>
        </authorList>
    </citation>
    <scope>NUCLEOTIDE SEQUENCE [LARGE SCALE GENOMIC DNA]</scope>
    <source>
        <strain evidence="1">Ann1</strain>
    </source>
</reference>
<organism evidence="1 2">
    <name type="scientific">Dendrolimus kikuchii</name>
    <dbReference type="NCBI Taxonomy" id="765133"/>
    <lineage>
        <taxon>Eukaryota</taxon>
        <taxon>Metazoa</taxon>
        <taxon>Ecdysozoa</taxon>
        <taxon>Arthropoda</taxon>
        <taxon>Hexapoda</taxon>
        <taxon>Insecta</taxon>
        <taxon>Pterygota</taxon>
        <taxon>Neoptera</taxon>
        <taxon>Endopterygota</taxon>
        <taxon>Lepidoptera</taxon>
        <taxon>Glossata</taxon>
        <taxon>Ditrysia</taxon>
        <taxon>Bombycoidea</taxon>
        <taxon>Lasiocampidae</taxon>
        <taxon>Dendrolimus</taxon>
    </lineage>
</organism>
<accession>A0ACC1CFS3</accession>
<protein>
    <submittedName>
        <fullName evidence="1">Uncharacterized protein</fullName>
    </submittedName>
</protein>